<name>A0A1H0HL41_9PSED</name>
<sequence length="54" mass="5859">MKKLTPDTAEENELHRLLALAVDGDLDALDAAVELAERMVLIQLTSAPSGARER</sequence>
<evidence type="ECO:0000313" key="2">
    <source>
        <dbReference type="Proteomes" id="UP000198827"/>
    </source>
</evidence>
<protein>
    <submittedName>
        <fullName evidence="1">Uncharacterized protein</fullName>
    </submittedName>
</protein>
<dbReference type="AlphaFoldDB" id="A0A1H0HL41"/>
<dbReference type="Proteomes" id="UP000198827">
    <property type="component" value="Chromosome I"/>
</dbReference>
<accession>A0A1H0HL41</accession>
<organism evidence="1 2">
    <name type="scientific">Pseudomonas arsenicoxydans</name>
    <dbReference type="NCBI Taxonomy" id="702115"/>
    <lineage>
        <taxon>Bacteria</taxon>
        <taxon>Pseudomonadati</taxon>
        <taxon>Pseudomonadota</taxon>
        <taxon>Gammaproteobacteria</taxon>
        <taxon>Pseudomonadales</taxon>
        <taxon>Pseudomonadaceae</taxon>
        <taxon>Pseudomonas</taxon>
    </lineage>
</organism>
<dbReference type="EMBL" id="LT629705">
    <property type="protein sequence ID" value="SDO19882.1"/>
    <property type="molecule type" value="Genomic_DNA"/>
</dbReference>
<gene>
    <name evidence="1" type="ORF">SAMN04489798_2300</name>
</gene>
<proteinExistence type="predicted"/>
<evidence type="ECO:0000313" key="1">
    <source>
        <dbReference type="EMBL" id="SDO19882.1"/>
    </source>
</evidence>
<reference evidence="1 2" key="1">
    <citation type="submission" date="2016-10" db="EMBL/GenBank/DDBJ databases">
        <authorList>
            <person name="de Groot N.N."/>
        </authorList>
    </citation>
    <scope>NUCLEOTIDE SEQUENCE [LARGE SCALE GENOMIC DNA]</scope>
    <source>
        <strain evidence="1 2">CECT 7543</strain>
    </source>
</reference>